<organism evidence="1">
    <name type="scientific">Candidatus Methanophaga sp. ANME-1 ERB7</name>
    <dbReference type="NCBI Taxonomy" id="2759913"/>
    <lineage>
        <taxon>Archaea</taxon>
        <taxon>Methanobacteriati</taxon>
        <taxon>Methanobacteriota</taxon>
        <taxon>Stenosarchaea group</taxon>
        <taxon>Methanomicrobia</taxon>
        <taxon>Candidatus Methanophagales</taxon>
        <taxon>Candidatus Methanophagaceae</taxon>
        <taxon>Candidatus Methanophaga</taxon>
    </lineage>
</organism>
<reference evidence="1" key="1">
    <citation type="submission" date="2020-06" db="EMBL/GenBank/DDBJ databases">
        <title>Unique genomic features of the anaerobic methanotrophic archaea.</title>
        <authorList>
            <person name="Chadwick G.L."/>
            <person name="Skennerton C.T."/>
            <person name="Laso-Perez R."/>
            <person name="Leu A.O."/>
            <person name="Speth D.R."/>
            <person name="Yu H."/>
            <person name="Morgan-Lang C."/>
            <person name="Hatzenpichler R."/>
            <person name="Goudeau D."/>
            <person name="Malmstrom R."/>
            <person name="Brazelton W.J."/>
            <person name="Woyke T."/>
            <person name="Hallam S.J."/>
            <person name="Tyson G.W."/>
            <person name="Wegener G."/>
            <person name="Boetius A."/>
            <person name="Orphan V."/>
        </authorList>
    </citation>
    <scope>NUCLEOTIDE SEQUENCE</scope>
</reference>
<dbReference type="SUPFAM" id="SSF140371">
    <property type="entry name" value="Vng1086c-like"/>
    <property type="match status" value="1"/>
</dbReference>
<dbReference type="Gene3D" id="1.20.1270.110">
    <property type="entry name" value="Uncharacterised protein family UPF0058"/>
    <property type="match status" value="1"/>
</dbReference>
<gene>
    <name evidence="1" type="ORF">FKKJMMIK_00007</name>
</gene>
<dbReference type="PANTHER" id="PTHR42203:SF2">
    <property type="entry name" value="UPF0058 PROTEIN MJ1205"/>
    <property type="match status" value="1"/>
</dbReference>
<dbReference type="InterPro" id="IPR002753">
    <property type="entry name" value="UPF0058"/>
</dbReference>
<name>A0A7G9ZAX5_9EURY</name>
<dbReference type="AlphaFoldDB" id="A0A7G9ZAX5"/>
<dbReference type="PANTHER" id="PTHR42203">
    <property type="entry name" value="UPF0058 PROTEIN MJ1205"/>
    <property type="match status" value="1"/>
</dbReference>
<dbReference type="EMBL" id="MT631688">
    <property type="protein sequence ID" value="QNO57409.1"/>
    <property type="molecule type" value="Genomic_DNA"/>
</dbReference>
<sequence length="73" mass="8535">MKKEELVHLHMLLAQLKKYCEDGELGWDFEKYNGLGITPFQVHRSKEEHKQAIFVLGTELASMTAKNHFSMDR</sequence>
<proteinExistence type="predicted"/>
<evidence type="ECO:0000313" key="1">
    <source>
        <dbReference type="EMBL" id="QNO57409.1"/>
    </source>
</evidence>
<protein>
    <recommendedName>
        <fullName evidence="2">Metal-binding protein</fullName>
    </recommendedName>
</protein>
<dbReference type="Pfam" id="PF01893">
    <property type="entry name" value="UPF0058"/>
    <property type="match status" value="1"/>
</dbReference>
<dbReference type="InterPro" id="IPR036519">
    <property type="entry name" value="UPF0058_sf"/>
</dbReference>
<evidence type="ECO:0008006" key="2">
    <source>
        <dbReference type="Google" id="ProtNLM"/>
    </source>
</evidence>
<accession>A0A7G9ZAX5</accession>